<protein>
    <submittedName>
        <fullName evidence="2">Uncharacterized protein</fullName>
    </submittedName>
</protein>
<keyword evidence="1" id="KW-0472">Membrane</keyword>
<evidence type="ECO:0000256" key="1">
    <source>
        <dbReference type="SAM" id="Phobius"/>
    </source>
</evidence>
<keyword evidence="1" id="KW-1133">Transmembrane helix</keyword>
<proteinExistence type="predicted"/>
<feature type="transmembrane region" description="Helical" evidence="1">
    <location>
        <begin position="21"/>
        <end position="43"/>
    </location>
</feature>
<keyword evidence="1" id="KW-0812">Transmembrane</keyword>
<accession>A0A8S5TFU3</accession>
<dbReference type="EMBL" id="BK032818">
    <property type="protein sequence ID" value="DAF62016.1"/>
    <property type="molecule type" value="Genomic_DNA"/>
</dbReference>
<reference evidence="2" key="1">
    <citation type="journal article" date="2021" name="Proc. Natl. Acad. Sci. U.S.A.">
        <title>A Catalog of Tens of Thousands of Viruses from Human Metagenomes Reveals Hidden Associations with Chronic Diseases.</title>
        <authorList>
            <person name="Tisza M.J."/>
            <person name="Buck C.B."/>
        </authorList>
    </citation>
    <scope>NUCLEOTIDE SEQUENCE</scope>
    <source>
        <strain evidence="2">CtP0x5</strain>
    </source>
</reference>
<name>A0A8S5TFU3_9CAUD</name>
<organism evidence="2">
    <name type="scientific">Siphoviridae sp. ctP0x5</name>
    <dbReference type="NCBI Taxonomy" id="2827863"/>
    <lineage>
        <taxon>Viruses</taxon>
        <taxon>Duplodnaviria</taxon>
        <taxon>Heunggongvirae</taxon>
        <taxon>Uroviricota</taxon>
        <taxon>Caudoviricetes</taxon>
    </lineage>
</organism>
<evidence type="ECO:0000313" key="2">
    <source>
        <dbReference type="EMBL" id="DAF62016.1"/>
    </source>
</evidence>
<sequence>MQKFIRFLYEIKACFKLLFRCIVMSVWWCVFSLTRVLTMSYAVV</sequence>